<feature type="transmembrane region" description="Helical" evidence="1">
    <location>
        <begin position="12"/>
        <end position="31"/>
    </location>
</feature>
<dbReference type="NCBIfam" id="NF009314">
    <property type="entry name" value="PRK12674.1-2"/>
    <property type="match status" value="1"/>
</dbReference>
<dbReference type="PANTHER" id="PTHR34703:SF1">
    <property type="entry name" value="ANTIPORTER SUBUNIT MNHG2-RELATED"/>
    <property type="match status" value="1"/>
</dbReference>
<sequence>DLWRGDSDMELVGVIVTGIGVIFLFLGNFGILRLPDVYNRIQAGTKCTTFGTFFITIGIGIIQPEWFWKCLLIAIFVLVTNPISSHAIARAAKKSGVSLCDRSVVDQTKEFEEKEEA</sequence>
<dbReference type="NCBIfam" id="TIGR01300">
    <property type="entry name" value="CPA3_mnhG_phaG"/>
    <property type="match status" value="1"/>
</dbReference>
<gene>
    <name evidence="2" type="ORF">S01H1_08513</name>
</gene>
<name>X0SPH2_9ZZZZ</name>
<dbReference type="AlphaFoldDB" id="X0SPH2"/>
<reference evidence="2" key="1">
    <citation type="journal article" date="2014" name="Front. Microbiol.">
        <title>High frequency of phylogenetically diverse reductive dehalogenase-homologous genes in deep subseafloor sedimentary metagenomes.</title>
        <authorList>
            <person name="Kawai M."/>
            <person name="Futagami T."/>
            <person name="Toyoda A."/>
            <person name="Takaki Y."/>
            <person name="Nishi S."/>
            <person name="Hori S."/>
            <person name="Arai W."/>
            <person name="Tsubouchi T."/>
            <person name="Morono Y."/>
            <person name="Uchiyama I."/>
            <person name="Ito T."/>
            <person name="Fujiyama A."/>
            <person name="Inagaki F."/>
            <person name="Takami H."/>
        </authorList>
    </citation>
    <scope>NUCLEOTIDE SEQUENCE</scope>
    <source>
        <strain evidence="2">Expedition CK06-06</strain>
    </source>
</reference>
<dbReference type="GO" id="GO:0015385">
    <property type="term" value="F:sodium:proton antiporter activity"/>
    <property type="evidence" value="ECO:0007669"/>
    <property type="project" value="TreeGrafter"/>
</dbReference>
<keyword evidence="1" id="KW-1133">Transmembrane helix</keyword>
<proteinExistence type="predicted"/>
<comment type="caution">
    <text evidence="2">The sequence shown here is derived from an EMBL/GenBank/DDBJ whole genome shotgun (WGS) entry which is preliminary data.</text>
</comment>
<dbReference type="PANTHER" id="PTHR34703">
    <property type="entry name" value="ANTIPORTER SUBUNIT MNHG2-RELATED"/>
    <property type="match status" value="1"/>
</dbReference>
<organism evidence="2">
    <name type="scientific">marine sediment metagenome</name>
    <dbReference type="NCBI Taxonomy" id="412755"/>
    <lineage>
        <taxon>unclassified sequences</taxon>
        <taxon>metagenomes</taxon>
        <taxon>ecological metagenomes</taxon>
    </lineage>
</organism>
<accession>X0SPH2</accession>
<dbReference type="EMBL" id="BARS01004363">
    <property type="protein sequence ID" value="GAF77021.1"/>
    <property type="molecule type" value="Genomic_DNA"/>
</dbReference>
<keyword evidence="1" id="KW-0812">Transmembrane</keyword>
<dbReference type="InterPro" id="IPR005133">
    <property type="entry name" value="PhaG_MnhG_YufB"/>
</dbReference>
<feature type="non-terminal residue" evidence="2">
    <location>
        <position position="1"/>
    </location>
</feature>
<evidence type="ECO:0000256" key="1">
    <source>
        <dbReference type="SAM" id="Phobius"/>
    </source>
</evidence>
<protein>
    <recommendedName>
        <fullName evidence="3">Cation:proton antiporter</fullName>
    </recommendedName>
</protein>
<keyword evidence="1" id="KW-0472">Membrane</keyword>
<dbReference type="Pfam" id="PF03334">
    <property type="entry name" value="PhaG_MnhG_YufB"/>
    <property type="match status" value="1"/>
</dbReference>
<evidence type="ECO:0000313" key="2">
    <source>
        <dbReference type="EMBL" id="GAF77021.1"/>
    </source>
</evidence>
<evidence type="ECO:0008006" key="3">
    <source>
        <dbReference type="Google" id="ProtNLM"/>
    </source>
</evidence>